<dbReference type="EMBL" id="LGRX02007933">
    <property type="protein sequence ID" value="KAK3274115.1"/>
    <property type="molecule type" value="Genomic_DNA"/>
</dbReference>
<dbReference type="Gene3D" id="3.40.50.300">
    <property type="entry name" value="P-loop containing nucleotide triphosphate hydrolases"/>
    <property type="match status" value="1"/>
</dbReference>
<keyword evidence="2" id="KW-1185">Reference proteome</keyword>
<protein>
    <recommendedName>
        <fullName evidence="3">Sulfotransferase</fullName>
    </recommendedName>
</protein>
<evidence type="ECO:0008006" key="3">
    <source>
        <dbReference type="Google" id="ProtNLM"/>
    </source>
</evidence>
<dbReference type="AlphaFoldDB" id="A0AAE0L726"/>
<proteinExistence type="predicted"/>
<reference evidence="1 2" key="1">
    <citation type="journal article" date="2015" name="Genome Biol. Evol.">
        <title>Comparative Genomics of a Bacterivorous Green Alga Reveals Evolutionary Causalities and Consequences of Phago-Mixotrophic Mode of Nutrition.</title>
        <authorList>
            <person name="Burns J.A."/>
            <person name="Paasch A."/>
            <person name="Narechania A."/>
            <person name="Kim E."/>
        </authorList>
    </citation>
    <scope>NUCLEOTIDE SEQUENCE [LARGE SCALE GENOMIC DNA]</scope>
    <source>
        <strain evidence="1 2">PLY_AMNH</strain>
    </source>
</reference>
<evidence type="ECO:0000313" key="2">
    <source>
        <dbReference type="Proteomes" id="UP001190700"/>
    </source>
</evidence>
<gene>
    <name evidence="1" type="ORF">CYMTET_17690</name>
</gene>
<name>A0AAE0L726_9CHLO</name>
<evidence type="ECO:0000313" key="1">
    <source>
        <dbReference type="EMBL" id="KAK3274115.1"/>
    </source>
</evidence>
<dbReference type="Proteomes" id="UP001190700">
    <property type="component" value="Unassembled WGS sequence"/>
</dbReference>
<sequence>MVMCFASSSEGYKKPRPVRFNASVFEQDLKFQRSATRQRRLVYVDIPGIAGDAICALAISNNLTVNRRNKCFPQPRDQALLSGSRAQQIEFLKSTTYDFVRHGEVLSSDALRNTHVKYMTLLRNPYMQTMAHFRETKGDIHHADSFHHFRQWLQATPDNMQVRHICGTSCMNVPRGQLTRNHLKLAMRRLDKFTVLGIVERMPEILQVADIELGWTSYSPSSVMNTTEAQQDENALQRYRSHDGMIQELVRMNVWDMALYHHVEYMMDLRVASIMGSDFAATNANCTTPSCGRA</sequence>
<dbReference type="InterPro" id="IPR027417">
    <property type="entry name" value="P-loop_NTPase"/>
</dbReference>
<organism evidence="1 2">
    <name type="scientific">Cymbomonas tetramitiformis</name>
    <dbReference type="NCBI Taxonomy" id="36881"/>
    <lineage>
        <taxon>Eukaryota</taxon>
        <taxon>Viridiplantae</taxon>
        <taxon>Chlorophyta</taxon>
        <taxon>Pyramimonadophyceae</taxon>
        <taxon>Pyramimonadales</taxon>
        <taxon>Pyramimonadaceae</taxon>
        <taxon>Cymbomonas</taxon>
    </lineage>
</organism>
<accession>A0AAE0L726</accession>
<comment type="caution">
    <text evidence="1">The sequence shown here is derived from an EMBL/GenBank/DDBJ whole genome shotgun (WGS) entry which is preliminary data.</text>
</comment>